<evidence type="ECO:0000313" key="3">
    <source>
        <dbReference type="Proteomes" id="UP000053105"/>
    </source>
</evidence>
<dbReference type="Proteomes" id="UP000053105">
    <property type="component" value="Unassembled WGS sequence"/>
</dbReference>
<proteinExistence type="predicted"/>
<feature type="region of interest" description="Disordered" evidence="1">
    <location>
        <begin position="177"/>
        <end position="199"/>
    </location>
</feature>
<dbReference type="AlphaFoldDB" id="A0A0M9A4L9"/>
<dbReference type="EMBL" id="KQ435735">
    <property type="protein sequence ID" value="KOX77127.1"/>
    <property type="molecule type" value="Genomic_DNA"/>
</dbReference>
<protein>
    <submittedName>
        <fullName evidence="2">Uncharacterized protein</fullName>
    </submittedName>
</protein>
<sequence length="258" mass="29270">MVNPYDTSNIPILDFFQSESTAENTDRFGEYRENWETVVRVRIIIAVNSGDFGTVIDNFGHLSKFPLCSRHNFSTLKISEHFDSRRFSPVKNIGQFPGGNSRKSGSLREDTWGIFTLNNWSGDQLWYPVLAVLSRIICEDSCKKFRKRKQKSARQKIFRTVASGPFSETNRIGKKNSNKLNVLDDGSAASGDPSTNERDKALECEPFRSGLRQNCVETNPRPQQFASLEFRNFGTLPTNPTQGSIKLHDLYPIGYNIT</sequence>
<accession>A0A0M9A4L9</accession>
<evidence type="ECO:0000256" key="1">
    <source>
        <dbReference type="SAM" id="MobiDB-lite"/>
    </source>
</evidence>
<gene>
    <name evidence="2" type="ORF">WN51_10217</name>
</gene>
<keyword evidence="3" id="KW-1185">Reference proteome</keyword>
<evidence type="ECO:0000313" key="2">
    <source>
        <dbReference type="EMBL" id="KOX77127.1"/>
    </source>
</evidence>
<organism evidence="2 3">
    <name type="scientific">Melipona quadrifasciata</name>
    <dbReference type="NCBI Taxonomy" id="166423"/>
    <lineage>
        <taxon>Eukaryota</taxon>
        <taxon>Metazoa</taxon>
        <taxon>Ecdysozoa</taxon>
        <taxon>Arthropoda</taxon>
        <taxon>Hexapoda</taxon>
        <taxon>Insecta</taxon>
        <taxon>Pterygota</taxon>
        <taxon>Neoptera</taxon>
        <taxon>Endopterygota</taxon>
        <taxon>Hymenoptera</taxon>
        <taxon>Apocrita</taxon>
        <taxon>Aculeata</taxon>
        <taxon>Apoidea</taxon>
        <taxon>Anthophila</taxon>
        <taxon>Apidae</taxon>
        <taxon>Melipona</taxon>
    </lineage>
</organism>
<reference evidence="2 3" key="1">
    <citation type="submission" date="2015-07" db="EMBL/GenBank/DDBJ databases">
        <title>The genome of Melipona quadrifasciata.</title>
        <authorList>
            <person name="Pan H."/>
            <person name="Kapheim K."/>
        </authorList>
    </citation>
    <scope>NUCLEOTIDE SEQUENCE [LARGE SCALE GENOMIC DNA]</scope>
    <source>
        <strain evidence="2">0111107301</strain>
        <tissue evidence="2">Whole body</tissue>
    </source>
</reference>
<name>A0A0M9A4L9_9HYME</name>